<keyword evidence="1" id="KW-1185">Reference proteome</keyword>
<dbReference type="AlphaFoldDB" id="A0A1I7X525"/>
<reference evidence="2" key="1">
    <citation type="submission" date="2016-11" db="UniProtKB">
        <authorList>
            <consortium name="WormBaseParasite"/>
        </authorList>
    </citation>
    <scope>IDENTIFICATION</scope>
</reference>
<evidence type="ECO:0000313" key="1">
    <source>
        <dbReference type="Proteomes" id="UP000095283"/>
    </source>
</evidence>
<accession>A0A1I7X525</accession>
<dbReference type="Proteomes" id="UP000095283">
    <property type="component" value="Unplaced"/>
</dbReference>
<sequence length="69" mass="8067">MNRYANYVNYGCTYIFSKLAPYRFDFIFRTVDIAQCIYTIQKFCFDFASAMDFIKPDMVLTSGAKAQCE</sequence>
<proteinExistence type="predicted"/>
<evidence type="ECO:0000313" key="2">
    <source>
        <dbReference type="WBParaSite" id="Hba_12695"/>
    </source>
</evidence>
<organism evidence="1 2">
    <name type="scientific">Heterorhabditis bacteriophora</name>
    <name type="common">Entomopathogenic nematode worm</name>
    <dbReference type="NCBI Taxonomy" id="37862"/>
    <lineage>
        <taxon>Eukaryota</taxon>
        <taxon>Metazoa</taxon>
        <taxon>Ecdysozoa</taxon>
        <taxon>Nematoda</taxon>
        <taxon>Chromadorea</taxon>
        <taxon>Rhabditida</taxon>
        <taxon>Rhabditina</taxon>
        <taxon>Rhabditomorpha</taxon>
        <taxon>Strongyloidea</taxon>
        <taxon>Heterorhabditidae</taxon>
        <taxon>Heterorhabditis</taxon>
    </lineage>
</organism>
<name>A0A1I7X525_HETBA</name>
<protein>
    <submittedName>
        <fullName evidence="2">Uncharacterized protein</fullName>
    </submittedName>
</protein>
<dbReference type="WBParaSite" id="Hba_12695">
    <property type="protein sequence ID" value="Hba_12695"/>
    <property type="gene ID" value="Hba_12695"/>
</dbReference>